<dbReference type="Pfam" id="PF00892">
    <property type="entry name" value="EamA"/>
    <property type="match status" value="2"/>
</dbReference>
<dbReference type="PANTHER" id="PTHR32322:SF9">
    <property type="entry name" value="AMINO-ACID METABOLITE EFFLUX PUMP-RELATED"/>
    <property type="match status" value="1"/>
</dbReference>
<evidence type="ECO:0000256" key="1">
    <source>
        <dbReference type="ARBA" id="ARBA00004141"/>
    </source>
</evidence>
<comment type="caution">
    <text evidence="7">The sequence shown here is derived from an EMBL/GenBank/DDBJ whole genome shotgun (WGS) entry which is preliminary data.</text>
</comment>
<dbReference type="InterPro" id="IPR050638">
    <property type="entry name" value="AA-Vitamin_Transporters"/>
</dbReference>
<keyword evidence="8" id="KW-1185">Reference proteome</keyword>
<evidence type="ECO:0000256" key="2">
    <source>
        <dbReference type="ARBA" id="ARBA00022692"/>
    </source>
</evidence>
<dbReference type="InterPro" id="IPR000620">
    <property type="entry name" value="EamA_dom"/>
</dbReference>
<feature type="transmembrane region" description="Helical" evidence="5">
    <location>
        <begin position="38"/>
        <end position="55"/>
    </location>
</feature>
<evidence type="ECO:0000259" key="6">
    <source>
        <dbReference type="Pfam" id="PF00892"/>
    </source>
</evidence>
<dbReference type="EMBL" id="UWOC01000138">
    <property type="protein sequence ID" value="VCU09013.1"/>
    <property type="molecule type" value="Genomic_DNA"/>
</dbReference>
<feature type="transmembrane region" description="Helical" evidence="5">
    <location>
        <begin position="244"/>
        <end position="264"/>
    </location>
</feature>
<dbReference type="AlphaFoldDB" id="A0A3S4CH25"/>
<sequence>MSPVDWAMLLGLSLLWGAAFYFAKVAVAEVPAMTISLVRVSVAAPIMLALCWRAAELRLLPPNWWPFVVMGILSNAVPFALIAWSQTRIGSGLAAVLNATTPLFAIVLAHLTTTDDRITPARATGLLLGLAGVAVMIGPGVVVGGIGGHLAGEMACLAAAALYAVGALYARRYRHLSPNVIGGGQAVASIVLLLPPVLLLDRPWTLPMPSGAAIAALLALGAFSTALAYILYFRVLARAGATNALLVTFLIPVSALLLGIAFAGERLEPHQIVGMAGIAAGLVAIDGRLARWLAERRSGGGTP</sequence>
<dbReference type="SUPFAM" id="SSF103481">
    <property type="entry name" value="Multidrug resistance efflux transporter EmrE"/>
    <property type="match status" value="2"/>
</dbReference>
<dbReference type="GO" id="GO:0016020">
    <property type="term" value="C:membrane"/>
    <property type="evidence" value="ECO:0007669"/>
    <property type="project" value="UniProtKB-SubCell"/>
</dbReference>
<feature type="transmembrane region" description="Helical" evidence="5">
    <location>
        <begin position="181"/>
        <end position="200"/>
    </location>
</feature>
<keyword evidence="4 5" id="KW-0472">Membrane</keyword>
<organism evidence="7 8">
    <name type="scientific">Rhodoplanes serenus</name>
    <dbReference type="NCBI Taxonomy" id="200615"/>
    <lineage>
        <taxon>Bacteria</taxon>
        <taxon>Pseudomonadati</taxon>
        <taxon>Pseudomonadota</taxon>
        <taxon>Alphaproteobacteria</taxon>
        <taxon>Hyphomicrobiales</taxon>
        <taxon>Nitrobacteraceae</taxon>
        <taxon>Rhodoplanes</taxon>
    </lineage>
</organism>
<evidence type="ECO:0000256" key="3">
    <source>
        <dbReference type="ARBA" id="ARBA00022989"/>
    </source>
</evidence>
<dbReference type="InterPro" id="IPR037185">
    <property type="entry name" value="EmrE-like"/>
</dbReference>
<feature type="transmembrane region" description="Helical" evidence="5">
    <location>
        <begin position="212"/>
        <end position="232"/>
    </location>
</feature>
<evidence type="ECO:0000313" key="7">
    <source>
        <dbReference type="EMBL" id="VCU09013.1"/>
    </source>
</evidence>
<reference evidence="8" key="1">
    <citation type="submission" date="2018-10" db="EMBL/GenBank/DDBJ databases">
        <authorList>
            <person name="Peiro R."/>
            <person name="Begona"/>
            <person name="Cbmso G."/>
            <person name="Lopez M."/>
            <person name="Gonzalez S."/>
            <person name="Sacristan E."/>
            <person name="Castillo E."/>
        </authorList>
    </citation>
    <scope>NUCLEOTIDE SEQUENCE [LARGE SCALE GENOMIC DNA]</scope>
</reference>
<accession>A0A3S4CH25</accession>
<dbReference type="PANTHER" id="PTHR32322">
    <property type="entry name" value="INNER MEMBRANE TRANSPORTER"/>
    <property type="match status" value="1"/>
</dbReference>
<feature type="domain" description="EamA" evidence="6">
    <location>
        <begin position="8"/>
        <end position="137"/>
    </location>
</feature>
<name>A0A3S4CH25_9BRAD</name>
<feature type="domain" description="EamA" evidence="6">
    <location>
        <begin position="152"/>
        <end position="284"/>
    </location>
</feature>
<feature type="transmembrane region" description="Helical" evidence="5">
    <location>
        <begin position="123"/>
        <end position="144"/>
    </location>
</feature>
<keyword evidence="2 5" id="KW-0812">Transmembrane</keyword>
<evidence type="ECO:0000256" key="4">
    <source>
        <dbReference type="ARBA" id="ARBA00023136"/>
    </source>
</evidence>
<feature type="transmembrane region" description="Helical" evidence="5">
    <location>
        <begin position="67"/>
        <end position="85"/>
    </location>
</feature>
<comment type="subcellular location">
    <subcellularLocation>
        <location evidence="1">Membrane</location>
        <topology evidence="1">Multi-pass membrane protein</topology>
    </subcellularLocation>
</comment>
<evidence type="ECO:0000256" key="5">
    <source>
        <dbReference type="SAM" id="Phobius"/>
    </source>
</evidence>
<protein>
    <recommendedName>
        <fullName evidence="6">EamA domain-containing protein</fullName>
    </recommendedName>
</protein>
<feature type="transmembrane region" description="Helical" evidence="5">
    <location>
        <begin position="91"/>
        <end position="111"/>
    </location>
</feature>
<keyword evidence="3 5" id="KW-1133">Transmembrane helix</keyword>
<dbReference type="Proteomes" id="UP000289200">
    <property type="component" value="Unassembled WGS sequence"/>
</dbReference>
<feature type="transmembrane region" description="Helical" evidence="5">
    <location>
        <begin position="270"/>
        <end position="289"/>
    </location>
</feature>
<feature type="transmembrane region" description="Helical" evidence="5">
    <location>
        <begin position="150"/>
        <end position="169"/>
    </location>
</feature>
<gene>
    <name evidence="7" type="ORF">RHODGE_RHODGE_02190</name>
</gene>
<evidence type="ECO:0000313" key="8">
    <source>
        <dbReference type="Proteomes" id="UP000289200"/>
    </source>
</evidence>
<proteinExistence type="predicted"/>